<dbReference type="GO" id="GO:0015697">
    <property type="term" value="P:quaternary ammonium group transport"/>
    <property type="evidence" value="ECO:0007669"/>
    <property type="project" value="UniProtKB-ARBA"/>
</dbReference>
<dbReference type="PANTHER" id="PTHR42781">
    <property type="entry name" value="SPERMIDINE/PUTRESCINE IMPORT ATP-BINDING PROTEIN POTA"/>
    <property type="match status" value="1"/>
</dbReference>
<dbReference type="GO" id="GO:0016887">
    <property type="term" value="F:ATP hydrolysis activity"/>
    <property type="evidence" value="ECO:0007669"/>
    <property type="project" value="InterPro"/>
</dbReference>
<keyword evidence="3 5" id="KW-0067">ATP-binding</keyword>
<dbReference type="Pfam" id="PF08402">
    <property type="entry name" value="TOBE_2"/>
    <property type="match status" value="1"/>
</dbReference>
<keyword evidence="6" id="KW-1185">Reference proteome</keyword>
<feature type="domain" description="ABC transporter" evidence="4">
    <location>
        <begin position="5"/>
        <end position="235"/>
    </location>
</feature>
<evidence type="ECO:0000313" key="6">
    <source>
        <dbReference type="Proteomes" id="UP000324536"/>
    </source>
</evidence>
<dbReference type="InterPro" id="IPR003439">
    <property type="entry name" value="ABC_transporter-like_ATP-bd"/>
</dbReference>
<dbReference type="Gene3D" id="2.40.50.100">
    <property type="match status" value="1"/>
</dbReference>
<dbReference type="InterPro" id="IPR013611">
    <property type="entry name" value="Transp-assoc_OB_typ2"/>
</dbReference>
<name>A0A5C1YRL0_9PROT</name>
<evidence type="ECO:0000256" key="2">
    <source>
        <dbReference type="ARBA" id="ARBA00022741"/>
    </source>
</evidence>
<dbReference type="PROSITE" id="PS00211">
    <property type="entry name" value="ABC_TRANSPORTER_1"/>
    <property type="match status" value="1"/>
</dbReference>
<dbReference type="EMBL" id="CP043506">
    <property type="protein sequence ID" value="QEO17442.1"/>
    <property type="molecule type" value="Genomic_DNA"/>
</dbReference>
<dbReference type="InterPro" id="IPR027417">
    <property type="entry name" value="P-loop_NTPase"/>
</dbReference>
<dbReference type="PROSITE" id="PS50893">
    <property type="entry name" value="ABC_TRANSPORTER_2"/>
    <property type="match status" value="1"/>
</dbReference>
<protein>
    <submittedName>
        <fullName evidence="5">ABC transporter ATP-binding protein</fullName>
    </submittedName>
</protein>
<dbReference type="InterPro" id="IPR050093">
    <property type="entry name" value="ABC_SmlMolc_Importer"/>
</dbReference>
<dbReference type="PANTHER" id="PTHR42781:SF4">
    <property type="entry name" value="SPERMIDINE_PUTRESCINE IMPORT ATP-BINDING PROTEIN POTA"/>
    <property type="match status" value="1"/>
</dbReference>
<dbReference type="AlphaFoldDB" id="A0A5C1YRL0"/>
<proteinExistence type="predicted"/>
<dbReference type="SUPFAM" id="SSF52540">
    <property type="entry name" value="P-loop containing nucleoside triphosphate hydrolases"/>
    <property type="match status" value="1"/>
</dbReference>
<dbReference type="InterPro" id="IPR008995">
    <property type="entry name" value="Mo/tungstate-bd_C_term_dom"/>
</dbReference>
<organism evidence="5 6">
    <name type="scientific">Acetobacter vaccinii</name>
    <dbReference type="NCBI Taxonomy" id="2592655"/>
    <lineage>
        <taxon>Bacteria</taxon>
        <taxon>Pseudomonadati</taxon>
        <taxon>Pseudomonadota</taxon>
        <taxon>Alphaproteobacteria</taxon>
        <taxon>Acetobacterales</taxon>
        <taxon>Acetobacteraceae</taxon>
        <taxon>Acetobacter</taxon>
    </lineage>
</organism>
<dbReference type="Pfam" id="PF00005">
    <property type="entry name" value="ABC_tran"/>
    <property type="match status" value="1"/>
</dbReference>
<dbReference type="GO" id="GO:0043190">
    <property type="term" value="C:ATP-binding cassette (ABC) transporter complex"/>
    <property type="evidence" value="ECO:0007669"/>
    <property type="project" value="InterPro"/>
</dbReference>
<dbReference type="InterPro" id="IPR017871">
    <property type="entry name" value="ABC_transporter-like_CS"/>
</dbReference>
<keyword evidence="2" id="KW-0547">Nucleotide-binding</keyword>
<sequence>MNAFISIQGIRKDYGGNVAVSDVTLDIQKGEFVSFLGPSGSGKSTTLYVMAGLVDPDQGDVQVEGKSILQMPSNKRNIGMVFQRYTLFPNMTVAENIAFPLTVRKVNKAEIAERTAEMLRLVRMEALADRYPQQMSGGQQQRVAIARAMIYNPNILLMDEPLSALDRKLREEIQSEIKRVHEETGVTILYVTHDQEEALRLSDRVVLFNQGKVEQIGTCRDLYEKPVSRFCAGFFGSSNILETTACDPDTRKVRLVSGEVLEDIGIFQQRHIFGEEPSLMVRPEDMSFSREKSANVIAGTVLDITFLGALLMCSIQLRSGECVKMQLPRVFEDSVPALGSEVFVKINTNNSVAFY</sequence>
<dbReference type="RefSeq" id="WP_149279120.1">
    <property type="nucleotide sequence ID" value="NZ_CP043506.1"/>
</dbReference>
<dbReference type="SUPFAM" id="SSF50331">
    <property type="entry name" value="MOP-like"/>
    <property type="match status" value="1"/>
</dbReference>
<dbReference type="Proteomes" id="UP000324536">
    <property type="component" value="Chromosome"/>
</dbReference>
<evidence type="ECO:0000256" key="3">
    <source>
        <dbReference type="ARBA" id="ARBA00022840"/>
    </source>
</evidence>
<dbReference type="GO" id="GO:0005524">
    <property type="term" value="F:ATP binding"/>
    <property type="evidence" value="ECO:0007669"/>
    <property type="project" value="UniProtKB-KW"/>
</dbReference>
<dbReference type="FunFam" id="3.40.50.300:FF:000425">
    <property type="entry name" value="Probable ABC transporter, ATP-binding subunit"/>
    <property type="match status" value="1"/>
</dbReference>
<dbReference type="KEGG" id="acek:FLP30_06680"/>
<dbReference type="Gene3D" id="3.40.50.300">
    <property type="entry name" value="P-loop containing nucleotide triphosphate hydrolases"/>
    <property type="match status" value="1"/>
</dbReference>
<gene>
    <name evidence="5" type="ORF">FLP30_06680</name>
</gene>
<keyword evidence="1" id="KW-0813">Transport</keyword>
<dbReference type="SMART" id="SM00382">
    <property type="entry name" value="AAA"/>
    <property type="match status" value="1"/>
</dbReference>
<accession>A0A5C1YRL0</accession>
<dbReference type="OrthoDB" id="9802264at2"/>
<evidence type="ECO:0000256" key="1">
    <source>
        <dbReference type="ARBA" id="ARBA00022448"/>
    </source>
</evidence>
<reference evidence="5 6" key="1">
    <citation type="submission" date="2019-09" db="EMBL/GenBank/DDBJ databases">
        <title>Genome sequencing of strain KACC 21233.</title>
        <authorList>
            <person name="Heo J."/>
            <person name="Kim S.-J."/>
            <person name="Kim J.-S."/>
            <person name="Hong S.-B."/>
            <person name="Kwon S.-W."/>
        </authorList>
    </citation>
    <scope>NUCLEOTIDE SEQUENCE [LARGE SCALE GENOMIC DNA]</scope>
    <source>
        <strain evidence="5 6">KACC 21233</strain>
    </source>
</reference>
<evidence type="ECO:0000313" key="5">
    <source>
        <dbReference type="EMBL" id="QEO17442.1"/>
    </source>
</evidence>
<evidence type="ECO:0000259" key="4">
    <source>
        <dbReference type="PROSITE" id="PS50893"/>
    </source>
</evidence>
<dbReference type="InterPro" id="IPR003593">
    <property type="entry name" value="AAA+_ATPase"/>
</dbReference>
<dbReference type="GO" id="GO:0022857">
    <property type="term" value="F:transmembrane transporter activity"/>
    <property type="evidence" value="ECO:0007669"/>
    <property type="project" value="InterPro"/>
</dbReference>